<protein>
    <recommendedName>
        <fullName evidence="5">Exodeoxyribonuclease 7 large subunit</fullName>
        <ecNumber evidence="5">3.1.11.6</ecNumber>
    </recommendedName>
    <alternativeName>
        <fullName evidence="5">Exodeoxyribonuclease VII large subunit</fullName>
        <shortName evidence="5">Exonuclease VII large subunit</shortName>
    </alternativeName>
</protein>
<dbReference type="GO" id="GO:0005737">
    <property type="term" value="C:cytoplasm"/>
    <property type="evidence" value="ECO:0007669"/>
    <property type="project" value="UniProtKB-SubCell"/>
</dbReference>
<dbReference type="EC" id="3.1.11.6" evidence="5"/>
<dbReference type="Pfam" id="PF13742">
    <property type="entry name" value="tRNA_anti_2"/>
    <property type="match status" value="1"/>
</dbReference>
<dbReference type="PANTHER" id="PTHR30008:SF0">
    <property type="entry name" value="EXODEOXYRIBONUCLEASE 7 LARGE SUBUNIT"/>
    <property type="match status" value="1"/>
</dbReference>
<dbReference type="Proteomes" id="UP000558284">
    <property type="component" value="Unassembled WGS sequence"/>
</dbReference>
<evidence type="ECO:0000256" key="4">
    <source>
        <dbReference type="ARBA" id="ARBA00022839"/>
    </source>
</evidence>
<dbReference type="PANTHER" id="PTHR30008">
    <property type="entry name" value="EXODEOXYRIBONUCLEASE 7 LARGE SUBUNIT"/>
    <property type="match status" value="1"/>
</dbReference>
<comment type="caution">
    <text evidence="10">The sequence shown here is derived from an EMBL/GenBank/DDBJ whole genome shotgun (WGS) entry which is preliminary data.</text>
</comment>
<keyword evidence="4 5" id="KW-0269">Exonuclease</keyword>
<feature type="compositionally biased region" description="Low complexity" evidence="7">
    <location>
        <begin position="505"/>
        <end position="524"/>
    </location>
</feature>
<reference evidence="10 11" key="1">
    <citation type="submission" date="2020-07" db="EMBL/GenBank/DDBJ databases">
        <title>Definition of the novel symbiovar canariense within Mesorhizobium novociceri, a new species of genus Mesorhizobium nodulating Cicer canariense in the Caldera de Taburiente National Park (La Palma, Canary Islands).</title>
        <authorList>
            <person name="Leon-Barrios M."/>
            <person name="Perez-Yepez J."/>
            <person name="Flores-Felix J.D."/>
            <person name="Ramirez-Baena M.H."/>
            <person name="Pulido-Suarez L."/>
            <person name="Igual J.M."/>
            <person name="Velazquez E."/>
            <person name="Peix A."/>
        </authorList>
    </citation>
    <scope>NUCLEOTIDE SEQUENCE [LARGE SCALE GENOMIC DNA]</scope>
    <source>
        <strain evidence="10 11">CCANP35</strain>
    </source>
</reference>
<proteinExistence type="inferred from homology"/>
<comment type="similarity">
    <text evidence="5 6">Belongs to the XseA family.</text>
</comment>
<feature type="region of interest" description="Disordered" evidence="7">
    <location>
        <begin position="496"/>
        <end position="536"/>
    </location>
</feature>
<evidence type="ECO:0000259" key="8">
    <source>
        <dbReference type="Pfam" id="PF02601"/>
    </source>
</evidence>
<dbReference type="EMBL" id="JACDTY010000001">
    <property type="protein sequence ID" value="MBA1138679.1"/>
    <property type="molecule type" value="Genomic_DNA"/>
</dbReference>
<dbReference type="InterPro" id="IPR025824">
    <property type="entry name" value="OB-fold_nuc-bd_dom"/>
</dbReference>
<evidence type="ECO:0000256" key="3">
    <source>
        <dbReference type="ARBA" id="ARBA00022801"/>
    </source>
</evidence>
<dbReference type="Pfam" id="PF02601">
    <property type="entry name" value="Exonuc_VII_L"/>
    <property type="match status" value="1"/>
</dbReference>
<organism evidence="10 11">
    <name type="scientific">Mesorhizobium neociceri</name>
    <dbReference type="NCBI Taxonomy" id="1307853"/>
    <lineage>
        <taxon>Bacteria</taxon>
        <taxon>Pseudomonadati</taxon>
        <taxon>Pseudomonadota</taxon>
        <taxon>Alphaproteobacteria</taxon>
        <taxon>Hyphomicrobiales</taxon>
        <taxon>Phyllobacteriaceae</taxon>
        <taxon>Mesorhizobium</taxon>
    </lineage>
</organism>
<gene>
    <name evidence="5" type="primary">xseA</name>
    <name evidence="10" type="ORF">H0241_00215</name>
</gene>
<dbReference type="RefSeq" id="WP_181055434.1">
    <property type="nucleotide sequence ID" value="NZ_JACDTY010000001.1"/>
</dbReference>
<dbReference type="GO" id="GO:0009318">
    <property type="term" value="C:exodeoxyribonuclease VII complex"/>
    <property type="evidence" value="ECO:0007669"/>
    <property type="project" value="UniProtKB-UniRule"/>
</dbReference>
<keyword evidence="3 5" id="KW-0378">Hydrolase</keyword>
<evidence type="ECO:0000313" key="11">
    <source>
        <dbReference type="Proteomes" id="UP000558284"/>
    </source>
</evidence>
<feature type="domain" description="Exonuclease VII large subunit C-terminal" evidence="8">
    <location>
        <begin position="132"/>
        <end position="492"/>
    </location>
</feature>
<evidence type="ECO:0000259" key="9">
    <source>
        <dbReference type="Pfam" id="PF13742"/>
    </source>
</evidence>
<evidence type="ECO:0000256" key="6">
    <source>
        <dbReference type="RuleBase" id="RU004355"/>
    </source>
</evidence>
<dbReference type="HAMAP" id="MF_00378">
    <property type="entry name" value="Exonuc_7_L"/>
    <property type="match status" value="1"/>
</dbReference>
<evidence type="ECO:0000256" key="2">
    <source>
        <dbReference type="ARBA" id="ARBA00022722"/>
    </source>
</evidence>
<name>A0A838AYL4_9HYPH</name>
<evidence type="ECO:0000256" key="5">
    <source>
        <dbReference type="HAMAP-Rule" id="MF_00378"/>
    </source>
</evidence>
<comment type="subcellular location">
    <subcellularLocation>
        <location evidence="5 6">Cytoplasm</location>
    </subcellularLocation>
</comment>
<dbReference type="InterPro" id="IPR003753">
    <property type="entry name" value="Exonuc_VII_L"/>
</dbReference>
<dbReference type="GO" id="GO:0003676">
    <property type="term" value="F:nucleic acid binding"/>
    <property type="evidence" value="ECO:0007669"/>
    <property type="project" value="InterPro"/>
</dbReference>
<dbReference type="InterPro" id="IPR020579">
    <property type="entry name" value="Exonuc_VII_lsu_C"/>
</dbReference>
<feature type="domain" description="OB-fold nucleic acid binding" evidence="9">
    <location>
        <begin position="15"/>
        <end position="108"/>
    </location>
</feature>
<comment type="catalytic activity">
    <reaction evidence="5 6">
        <text>Exonucleolytic cleavage in either 5'- to 3'- or 3'- to 5'-direction to yield nucleoside 5'-phosphates.</text>
        <dbReference type="EC" id="3.1.11.6"/>
    </reaction>
</comment>
<dbReference type="GO" id="GO:0006308">
    <property type="term" value="P:DNA catabolic process"/>
    <property type="evidence" value="ECO:0007669"/>
    <property type="project" value="UniProtKB-UniRule"/>
</dbReference>
<dbReference type="GO" id="GO:0008855">
    <property type="term" value="F:exodeoxyribonuclease VII activity"/>
    <property type="evidence" value="ECO:0007669"/>
    <property type="project" value="UniProtKB-UniRule"/>
</dbReference>
<keyword evidence="2 5" id="KW-0540">Nuclease</keyword>
<sequence length="536" mass="57902">MSDAESESRTNATEYTVSEISGALKRTVEDVFGHVRVRGEISGYRGPHSSGHAYFTLKDDRARLDAVVWKGTMSRLKFRPEEGMEVIATGKLTTYPGKSNYQIVIDNLEPAGAGALMALLEERKRRLQAEGLFDAGRKQRLPFMPRTIGVVTSPTGSVIRDIIHRIKDRFPLHVLVWPVRVQGETAGAEVTAAVNGFNALAWDSAIAQPDLLIVARGGGSLEDLWGFNDEGLARAVAASRIPVISAVGHETDWTLIDLVADMRAPTPTGAAEIAVPVKADLEATLASLGARLKAAVLRNFERKRQASRAAARALPSPDQLLALPRRRLDEATSRLGRALSVSIERKRTKLQGQRLTPATLSRRINEARTLTGRDLARAQAAFFGIVRERRTRFSRTARRLSPAPIVRRQKLQADALAALTRRQDQAVSRRLDRLRGQLTQADRLLATLSHRAVLARGFALVKDAEGAVIKLAADVAPGAALQIEFADGTTDAIATGGIGQPEAVAKQTATPPASKPATAKPAASKPKEPGNQGSLF</sequence>
<keyword evidence="11" id="KW-1185">Reference proteome</keyword>
<dbReference type="CDD" id="cd04489">
    <property type="entry name" value="ExoVII_LU_OBF"/>
    <property type="match status" value="1"/>
</dbReference>
<comment type="subunit">
    <text evidence="5">Heterooligomer composed of large and small subunits.</text>
</comment>
<keyword evidence="1 5" id="KW-0963">Cytoplasm</keyword>
<evidence type="ECO:0000313" key="10">
    <source>
        <dbReference type="EMBL" id="MBA1138679.1"/>
    </source>
</evidence>
<evidence type="ECO:0000256" key="1">
    <source>
        <dbReference type="ARBA" id="ARBA00022490"/>
    </source>
</evidence>
<dbReference type="AlphaFoldDB" id="A0A838AYL4"/>
<accession>A0A838AYL4</accession>
<dbReference type="NCBIfam" id="TIGR00237">
    <property type="entry name" value="xseA"/>
    <property type="match status" value="1"/>
</dbReference>
<comment type="function">
    <text evidence="5">Bidirectionally degrades single-stranded DNA into large acid-insoluble oligonucleotides, which are then degraded further into small acid-soluble oligonucleotides.</text>
</comment>
<evidence type="ECO:0000256" key="7">
    <source>
        <dbReference type="SAM" id="MobiDB-lite"/>
    </source>
</evidence>